<dbReference type="PATRIC" id="fig|1214101.3.peg.4520"/>
<dbReference type="PROSITE" id="PS01124">
    <property type="entry name" value="HTH_ARAC_FAMILY_2"/>
    <property type="match status" value="1"/>
</dbReference>
<dbReference type="PRINTS" id="PR00032">
    <property type="entry name" value="HTHARAC"/>
</dbReference>
<dbReference type="Proteomes" id="UP000008043">
    <property type="component" value="Chromosome"/>
</dbReference>
<dbReference type="GO" id="GO:0003700">
    <property type="term" value="F:DNA-binding transcription factor activity"/>
    <property type="evidence" value="ECO:0007669"/>
    <property type="project" value="InterPro"/>
</dbReference>
<dbReference type="InterPro" id="IPR018060">
    <property type="entry name" value="HTH_AraC"/>
</dbReference>
<dbReference type="GO" id="GO:0043565">
    <property type="term" value="F:sequence-specific DNA binding"/>
    <property type="evidence" value="ECO:0007669"/>
    <property type="project" value="InterPro"/>
</dbReference>
<dbReference type="InterPro" id="IPR035418">
    <property type="entry name" value="AraC-bd_2"/>
</dbReference>
<dbReference type="HOGENOM" id="CLU_049704_1_1_11"/>
<dbReference type="InterPro" id="IPR009057">
    <property type="entry name" value="Homeodomain-like_sf"/>
</dbReference>
<organism evidence="5 6">
    <name type="scientific">Streptomyces davaonensis (strain DSM 101723 / JCM 4913 / KCC S-0913 / 768)</name>
    <dbReference type="NCBI Taxonomy" id="1214101"/>
    <lineage>
        <taxon>Bacteria</taxon>
        <taxon>Bacillati</taxon>
        <taxon>Actinomycetota</taxon>
        <taxon>Actinomycetes</taxon>
        <taxon>Kitasatosporales</taxon>
        <taxon>Streptomycetaceae</taxon>
        <taxon>Streptomyces</taxon>
    </lineage>
</organism>
<sequence length="304" mass="34585">MGELADEMPLLDLRVGRNEDCPVRRRNARYERFGHILVVTEPDGPPFLARRTWRHVAEDPADSLQLAFLDAGRSRLEQNGEETFLEEGDFTLIDTSRPFTAESPDQFAARVFMFPKAALGLPEMDLSQLTGTPLRQNHALSAFLVPFLTRLSRQGSRLHPHTRDKLVGEVTDILTTLVGEALSQMPENDAARHTFVLRVKAFIEANLNRPDLSPEVIAAAHHVSVRYLHKVFAGEDLSVSKFILRARLERCRRELARHTSREVSVRDMAHTWGFVSASHFGRVFRQAYGMTPRDWQLAAQARRR</sequence>
<keyword evidence="3" id="KW-0804">Transcription</keyword>
<protein>
    <recommendedName>
        <fullName evidence="4">HTH araC/xylS-type domain-containing protein</fullName>
    </recommendedName>
</protein>
<keyword evidence="2" id="KW-0238">DNA-binding</keyword>
<gene>
    <name evidence="5" type="ORF">BN159_4468</name>
</gene>
<evidence type="ECO:0000256" key="2">
    <source>
        <dbReference type="ARBA" id="ARBA00023125"/>
    </source>
</evidence>
<dbReference type="PANTHER" id="PTHR46796:SF6">
    <property type="entry name" value="ARAC SUBFAMILY"/>
    <property type="match status" value="1"/>
</dbReference>
<dbReference type="RefSeq" id="WP_015659195.1">
    <property type="nucleotide sequence ID" value="NC_020504.1"/>
</dbReference>
<dbReference type="EMBL" id="HE971709">
    <property type="protein sequence ID" value="CCK28847.1"/>
    <property type="molecule type" value="Genomic_DNA"/>
</dbReference>
<evidence type="ECO:0000256" key="1">
    <source>
        <dbReference type="ARBA" id="ARBA00023015"/>
    </source>
</evidence>
<dbReference type="Pfam" id="PF12833">
    <property type="entry name" value="HTH_18"/>
    <property type="match status" value="1"/>
</dbReference>
<keyword evidence="1" id="KW-0805">Transcription regulation</keyword>
<name>K4R6X9_STRDJ</name>
<feature type="domain" description="HTH araC/xylS-type" evidence="4">
    <location>
        <begin position="197"/>
        <end position="298"/>
    </location>
</feature>
<accession>K4R6X9</accession>
<dbReference type="PANTHER" id="PTHR46796">
    <property type="entry name" value="HTH-TYPE TRANSCRIPTIONAL ACTIVATOR RHAS-RELATED"/>
    <property type="match status" value="1"/>
</dbReference>
<dbReference type="SUPFAM" id="SSF46689">
    <property type="entry name" value="Homeodomain-like"/>
    <property type="match status" value="1"/>
</dbReference>
<dbReference type="STRING" id="1214101.BN159_4468"/>
<dbReference type="InterPro" id="IPR050204">
    <property type="entry name" value="AraC_XylS_family_regulators"/>
</dbReference>
<keyword evidence="6" id="KW-1185">Reference proteome</keyword>
<proteinExistence type="predicted"/>
<evidence type="ECO:0000256" key="3">
    <source>
        <dbReference type="ARBA" id="ARBA00023163"/>
    </source>
</evidence>
<dbReference type="AlphaFoldDB" id="K4R6X9"/>
<dbReference type="eggNOG" id="COG2207">
    <property type="taxonomic scope" value="Bacteria"/>
</dbReference>
<dbReference type="Pfam" id="PF14525">
    <property type="entry name" value="AraC_binding_2"/>
    <property type="match status" value="1"/>
</dbReference>
<dbReference type="KEGG" id="sdv:BN159_4468"/>
<reference evidence="5 6" key="1">
    <citation type="journal article" date="2012" name="J. Bacteriol.">
        <title>Genome sequence of the bacterium Streptomyces davawensis JCM 4913 and heterologous production of the unique antibiotic roseoflavin.</title>
        <authorList>
            <person name="Jankowitsch F."/>
            <person name="Schwarz J."/>
            <person name="Ruckert C."/>
            <person name="Gust B."/>
            <person name="Szczepanowski R."/>
            <person name="Blom J."/>
            <person name="Pelzer S."/>
            <person name="Kalinowski J."/>
            <person name="Mack M."/>
        </authorList>
    </citation>
    <scope>NUCLEOTIDE SEQUENCE [LARGE SCALE GENOMIC DNA]</scope>
    <source>
        <strain evidence="6">DSM 101723 / JCM 4913 / KCC S-0913 / 768</strain>
    </source>
</reference>
<dbReference type="Gene3D" id="1.10.10.60">
    <property type="entry name" value="Homeodomain-like"/>
    <property type="match status" value="1"/>
</dbReference>
<dbReference type="InterPro" id="IPR020449">
    <property type="entry name" value="Tscrpt_reg_AraC-type_HTH"/>
</dbReference>
<dbReference type="SMART" id="SM00342">
    <property type="entry name" value="HTH_ARAC"/>
    <property type="match status" value="1"/>
</dbReference>
<evidence type="ECO:0000259" key="4">
    <source>
        <dbReference type="PROSITE" id="PS01124"/>
    </source>
</evidence>
<evidence type="ECO:0000313" key="6">
    <source>
        <dbReference type="Proteomes" id="UP000008043"/>
    </source>
</evidence>
<dbReference type="OrthoDB" id="9799345at2"/>
<evidence type="ECO:0000313" key="5">
    <source>
        <dbReference type="EMBL" id="CCK28847.1"/>
    </source>
</evidence>